<feature type="compositionally biased region" description="Pro residues" evidence="6">
    <location>
        <begin position="229"/>
        <end position="238"/>
    </location>
</feature>
<evidence type="ECO:0000256" key="5">
    <source>
        <dbReference type="ARBA" id="ARBA00023136"/>
    </source>
</evidence>
<feature type="transmembrane region" description="Helical" evidence="7">
    <location>
        <begin position="2275"/>
        <end position="2296"/>
    </location>
</feature>
<feature type="transmembrane region" description="Helical" evidence="7">
    <location>
        <begin position="642"/>
        <end position="660"/>
    </location>
</feature>
<feature type="transmembrane region" description="Helical" evidence="7">
    <location>
        <begin position="1381"/>
        <end position="1399"/>
    </location>
</feature>
<dbReference type="InterPro" id="IPR031334">
    <property type="entry name" value="Piezo_cap_dom"/>
</dbReference>
<dbReference type="Pfam" id="PF24874">
    <property type="entry name" value="Piezo_THU9_anchor"/>
    <property type="match status" value="1"/>
</dbReference>
<feature type="transmembrane region" description="Helical" evidence="7">
    <location>
        <begin position="467"/>
        <end position="488"/>
    </location>
</feature>
<evidence type="ECO:0000256" key="7">
    <source>
        <dbReference type="SAM" id="Phobius"/>
    </source>
</evidence>
<feature type="transmembrane region" description="Helical" evidence="7">
    <location>
        <begin position="1201"/>
        <end position="1224"/>
    </location>
</feature>
<feature type="transmembrane region" description="Helical" evidence="7">
    <location>
        <begin position="1341"/>
        <end position="1361"/>
    </location>
</feature>
<dbReference type="InterPro" id="IPR013783">
    <property type="entry name" value="Ig-like_fold"/>
</dbReference>
<feature type="transmembrane region" description="Helical" evidence="7">
    <location>
        <begin position="96"/>
        <end position="120"/>
    </location>
</feature>
<dbReference type="Proteomes" id="UP000332933">
    <property type="component" value="Unassembled WGS sequence"/>
</dbReference>
<evidence type="ECO:0000313" key="9">
    <source>
        <dbReference type="EMBL" id="KAF0719825.1"/>
    </source>
</evidence>
<dbReference type="GO" id="GO:0042391">
    <property type="term" value="P:regulation of membrane potential"/>
    <property type="evidence" value="ECO:0007669"/>
    <property type="project" value="TreeGrafter"/>
</dbReference>
<reference evidence="9" key="2">
    <citation type="submission" date="2019-06" db="EMBL/GenBank/DDBJ databases">
        <title>Genomics analysis of Aphanomyces spp. identifies a new class of oomycete effector associated with host adaptation.</title>
        <authorList>
            <person name="Gaulin E."/>
        </authorList>
    </citation>
    <scope>NUCLEOTIDE SEQUENCE</scope>
    <source>
        <strain evidence="9">CBS 578.67</strain>
    </source>
</reference>
<evidence type="ECO:0000256" key="1">
    <source>
        <dbReference type="ARBA" id="ARBA00004141"/>
    </source>
</evidence>
<dbReference type="PANTHER" id="PTHR13167:SF25">
    <property type="entry name" value="PIEZO-TYPE MECHANOSENSITIVE ION CHANNEL COMPONENT"/>
    <property type="match status" value="1"/>
</dbReference>
<dbReference type="GO" id="GO:0016020">
    <property type="term" value="C:membrane"/>
    <property type="evidence" value="ECO:0007669"/>
    <property type="project" value="UniProtKB-SubCell"/>
</dbReference>
<feature type="transmembrane region" description="Helical" evidence="7">
    <location>
        <begin position="1296"/>
        <end position="1329"/>
    </location>
</feature>
<evidence type="ECO:0000313" key="11">
    <source>
        <dbReference type="Proteomes" id="UP000332933"/>
    </source>
</evidence>
<feature type="transmembrane region" description="Helical" evidence="7">
    <location>
        <begin position="2380"/>
        <end position="2399"/>
    </location>
</feature>
<proteinExistence type="inferred from homology"/>
<comment type="similarity">
    <text evidence="2">Belongs to the PIEZO (TC 1.A.75) family.</text>
</comment>
<comment type="subcellular location">
    <subcellularLocation>
        <location evidence="1">Membrane</location>
        <topology evidence="1">Multi-pass membrane protein</topology>
    </subcellularLocation>
</comment>
<feature type="region of interest" description="Disordered" evidence="6">
    <location>
        <begin position="273"/>
        <end position="296"/>
    </location>
</feature>
<feature type="transmembrane region" description="Helical" evidence="7">
    <location>
        <begin position="1868"/>
        <end position="1895"/>
    </location>
</feature>
<dbReference type="InterPro" id="IPR056770">
    <property type="entry name" value="Piezo_THU9_anchor"/>
</dbReference>
<dbReference type="GO" id="GO:0050982">
    <property type="term" value="P:detection of mechanical stimulus"/>
    <property type="evidence" value="ECO:0007669"/>
    <property type="project" value="TreeGrafter"/>
</dbReference>
<gene>
    <name evidence="10" type="primary">Aste57867_770</name>
    <name evidence="9" type="ORF">As57867_000769</name>
    <name evidence="10" type="ORF">ASTE57867_770</name>
</gene>
<dbReference type="InterPro" id="IPR056768">
    <property type="entry name" value="THU_Piezo"/>
</dbReference>
<dbReference type="OrthoDB" id="303066at2759"/>
<feature type="domain" description="Fibronectin type-III" evidence="8">
    <location>
        <begin position="1511"/>
        <end position="1609"/>
    </location>
</feature>
<feature type="compositionally biased region" description="Basic and acidic residues" evidence="6">
    <location>
        <begin position="2146"/>
        <end position="2155"/>
    </location>
</feature>
<evidence type="ECO:0000256" key="6">
    <source>
        <dbReference type="SAM" id="MobiDB-lite"/>
    </source>
</evidence>
<keyword evidence="4 7" id="KW-1133">Transmembrane helix</keyword>
<feature type="transmembrane region" description="Helical" evidence="7">
    <location>
        <begin position="2420"/>
        <end position="2438"/>
    </location>
</feature>
<evidence type="ECO:0000313" key="10">
    <source>
        <dbReference type="EMBL" id="VFT77994.1"/>
    </source>
</evidence>
<dbReference type="GO" id="GO:0008381">
    <property type="term" value="F:mechanosensitive monoatomic ion channel activity"/>
    <property type="evidence" value="ECO:0007669"/>
    <property type="project" value="InterPro"/>
</dbReference>
<feature type="compositionally biased region" description="Basic and acidic residues" evidence="6">
    <location>
        <begin position="2059"/>
        <end position="2085"/>
    </location>
</feature>
<keyword evidence="11" id="KW-1185">Reference proteome</keyword>
<dbReference type="InterPro" id="IPR036116">
    <property type="entry name" value="FN3_sf"/>
</dbReference>
<feature type="transmembrane region" description="Helical" evidence="7">
    <location>
        <begin position="323"/>
        <end position="343"/>
    </location>
</feature>
<feature type="transmembrane region" description="Helical" evidence="7">
    <location>
        <begin position="196"/>
        <end position="218"/>
    </location>
</feature>
<evidence type="ECO:0000256" key="2">
    <source>
        <dbReference type="ARBA" id="ARBA00007821"/>
    </source>
</evidence>
<dbReference type="InterPro" id="IPR027272">
    <property type="entry name" value="Piezo"/>
</dbReference>
<feature type="compositionally biased region" description="Pro residues" evidence="6">
    <location>
        <begin position="712"/>
        <end position="728"/>
    </location>
</feature>
<dbReference type="Pfam" id="PF23188">
    <property type="entry name" value="THU_Piezo1"/>
    <property type="match status" value="1"/>
</dbReference>
<feature type="transmembrane region" description="Helical" evidence="7">
    <location>
        <begin position="2348"/>
        <end position="2368"/>
    </location>
</feature>
<feature type="transmembrane region" description="Helical" evidence="7">
    <location>
        <begin position="1411"/>
        <end position="1430"/>
    </location>
</feature>
<dbReference type="SUPFAM" id="SSF49265">
    <property type="entry name" value="Fibronectin type III"/>
    <property type="match status" value="1"/>
</dbReference>
<feature type="transmembrane region" description="Helical" evidence="7">
    <location>
        <begin position="607"/>
        <end position="635"/>
    </location>
</feature>
<dbReference type="Pfam" id="PF12166">
    <property type="entry name" value="Piezo_cap"/>
    <property type="match status" value="1"/>
</dbReference>
<keyword evidence="5 7" id="KW-0472">Membrane</keyword>
<feature type="transmembrane region" description="Helical" evidence="7">
    <location>
        <begin position="850"/>
        <end position="870"/>
    </location>
</feature>
<feature type="transmembrane region" description="Helical" evidence="7">
    <location>
        <begin position="376"/>
        <end position="393"/>
    </location>
</feature>
<dbReference type="EMBL" id="VJMH01000046">
    <property type="protein sequence ID" value="KAF0719825.1"/>
    <property type="molecule type" value="Genomic_DNA"/>
</dbReference>
<feature type="transmembrane region" description="Helical" evidence="7">
    <location>
        <begin position="913"/>
        <end position="931"/>
    </location>
</feature>
<dbReference type="GO" id="GO:0071260">
    <property type="term" value="P:cellular response to mechanical stimulus"/>
    <property type="evidence" value="ECO:0007669"/>
    <property type="project" value="TreeGrafter"/>
</dbReference>
<feature type="transmembrane region" description="Helical" evidence="7">
    <location>
        <begin position="968"/>
        <end position="986"/>
    </location>
</feature>
<feature type="compositionally biased region" description="Acidic residues" evidence="6">
    <location>
        <begin position="2163"/>
        <end position="2178"/>
    </location>
</feature>
<feature type="transmembrane region" description="Helical" evidence="7">
    <location>
        <begin position="25"/>
        <end position="55"/>
    </location>
</feature>
<evidence type="ECO:0000256" key="3">
    <source>
        <dbReference type="ARBA" id="ARBA00022692"/>
    </source>
</evidence>
<dbReference type="EMBL" id="CAADRA010000046">
    <property type="protein sequence ID" value="VFT77994.1"/>
    <property type="molecule type" value="Genomic_DNA"/>
</dbReference>
<feature type="transmembrane region" description="Helical" evidence="7">
    <location>
        <begin position="876"/>
        <end position="893"/>
    </location>
</feature>
<dbReference type="GO" id="GO:0005261">
    <property type="term" value="F:monoatomic cation channel activity"/>
    <property type="evidence" value="ECO:0007669"/>
    <property type="project" value="TreeGrafter"/>
</dbReference>
<feature type="transmembrane region" description="Helical" evidence="7">
    <location>
        <begin position="2493"/>
        <end position="2512"/>
    </location>
</feature>
<reference evidence="10 11" key="1">
    <citation type="submission" date="2019-03" db="EMBL/GenBank/DDBJ databases">
        <authorList>
            <person name="Gaulin E."/>
            <person name="Dumas B."/>
        </authorList>
    </citation>
    <scope>NUCLEOTIDE SEQUENCE [LARGE SCALE GENOMIC DNA]</scope>
    <source>
        <strain evidence="10">CBS 568.67</strain>
    </source>
</reference>
<dbReference type="SMART" id="SM00060">
    <property type="entry name" value="FN3"/>
    <property type="match status" value="1"/>
</dbReference>
<dbReference type="PROSITE" id="PS50853">
    <property type="entry name" value="FN3"/>
    <property type="match status" value="1"/>
</dbReference>
<feature type="transmembrane region" description="Helical" evidence="7">
    <location>
        <begin position="1153"/>
        <end position="1180"/>
    </location>
</feature>
<dbReference type="PANTHER" id="PTHR13167">
    <property type="entry name" value="PIEZO-TYPE MECHANOSENSITIVE ION CHANNEL COMPONENT"/>
    <property type="match status" value="1"/>
</dbReference>
<feature type="transmembrane region" description="Helical" evidence="7">
    <location>
        <begin position="1054"/>
        <end position="1072"/>
    </location>
</feature>
<sequence>MWRSAADTTRGIVRRLNLPRHAPHALGLCLLAGAFFRSTSVISSLYFVTFLIGLVFSFAVRWTWIAMLLVSLLALSGHCVVAALPRFESTFWFQLAGLHLAPFNVVLDACVFLWTVNLLCQQRHVEIPQERPSLQRESSGVRMLAVLFEKFPALHAFIMRLNLHDTMHGLFAVFAETIVGGCLFTACFSSRGAFGALFYVFAVGRLAVWTLGALPPVVVAPATTSSPSSAPPSAPPSIPEEASPSTDTSAISPPPVSTTHEKATYAKLQSTPAFSISSPDKNAPPSPPSTTTTEVPIGPIDVASIAIISSSPNTHTALPHHPFLTPAMVDVLLLYTALVLLLFHVYQYPVLRAYTLIDTLGTYAGFFVMPGTMDNWLGYVFLVALTGLFVALARMRSFYASYRAAPFHSRDAIPVVVHILRHPLVATVVAIFWAISYPSYASLGLFSLAMLVLATHDLQPRAAAHRVFFFTQAHLLGLLMLYALAYGLTEYVLNAPALLHVLPFQAFSPTSYNEVDLGIQNGALVLLCFCHRARRRYPRSVAVAPRPSLATAAPMSPPVIPATTAFESRNPVPLIGDELNAYYLHLRLWLDDAKQVVVSHVDTMVLFTIYVVVLSTSVNLFQTGSLVLATYLSLFQQHRRRLWRLLLVYTLAVCLTLYTWNISCPPATPLYDLVGLTCYRKITTDALLPPGTTLPASATPPTPALNDVSPTSSPPPLTTGPPTTPLPPRTTRAPSTAAPAPLDIGSLDGFDSLRSSQLSTSSSMAHSESVDGFQAPSPTVAKHLTSPTLATTLWGSPLFNAQLLLIAQVILQLVIYVHEWHQAVTADGTTTTTDKPFYFVSRCTLELDRIFRIGGVVLSYFVLAILAFNWELRADAHVTFVGLVQLVLFCALVDSHVSNLTAFPRGTAHYRKLWRVVLVVELVILLMRYLYQFDPISSAILDHWLPTFCTMEDIGFAKISSATHLSNLFAYLFPTCFMAGLAAWQLDAMDKPVHLYAVETYQHAWRLVCRALSLSSAFVLGLAVLLATLNVNVMGFLYYASAVYAVLQRKAMVAWPYLFSTSCFILLSTYVIQLNLPWLTSTVASETASWLGIARVVDTGTNLWRLNWVPLLMLGLCALQRLGALLAPTPLATPPPFWSMYVAYVQPLWTRDTYVTIVLLALLVSSFVHLNLVSIVYMVAVRCIMVANWRDPKTYRVYTRLLSALLVAVPVLQYVLLMWVPAWLVRPATDLPPWTWLTPQYQYWCMLHFQNRWSLLTDFIALFAVHSIPPPSTTFDGTPVEDVVVSPRVAWIRFYIANYSICVVLVWVFITGCAQFGVASGLYLGWSIYMLFHLDRLDWQPLLLGSLQTYNWFYLLLLVVYQFPWFRDLTQDCVVGTNEPLAGGVCLSIPIALGLYKIPHETEPPKKNQSSSTMLSIVIFVMIAIQVQIFSSVSYRLVLENHRTEQERCQKRGFALNDGLAKVRIAQWRQLKQEKQAAIQRLKVIVSKLVNKVEEMMDIAMGLHYSLPPVAPQKPVVMEKSQNSVTLSWFAPESKIHKIRSYRISRQVFPSVTLLGDFGDVIEVPASTTMAEIKGLRPGTSYQFKVAAVSRMGEGPFSVASDPAATVELNWGDKCTAGWMKSHKNSDQQKSLWHFLDVYFPWFVTTTYVQRYVLVDTESITLYKSEVLAMKYRLEQSKRKKREQKKRMGANSGGPPIFPLSQVRSLELSETQHQLDEVSPMLYCIELTAVSVKGAMTHISLQPEDAEQFDTWIIALLYAVPPTVLGARLLAYRQARNLPLPDHLLRKLLEPKQDTPPLPPSTNSVNPLLDPALRNAIYLQTYRFIHSLQDSALMAESVAFEEESEKLPTWSQFRDVVIHAFRSHSAQLCYLAFIATFAFQGDGLNMVYVVAMFAILLCENPRPHSALWKWVLKYSFFVVLVRYAFQLPFFCQQYTTNLLLYPSFQPYCPSIPLNAATALKFKVQPLVLLGLYKFDGTANPKVNSTTQGLQWNFLVICCVLFHRRELQLRGFWVYPGNEALKWTKTKLWTMLFSSSRQLKLDVVNPLGELQLPENPLSPPDERQVEEIEQSERKERHDSKDSLDEHDFELADYLAKTNDRRKSAPAVKSTNDVMTPDVPGVAPSPPKEASKKVGMDLTSHIERLLEREPELPKLELHPMAPSFDLDEDDESSDESDDEGQLPHQSSQLYPKNTPIIEDPDDSLGPRSAPFLADPHFAKAQQTKLVRKSRFHLWVNRNMPVFLQRYYDAVLPTPPLNWDTDIKRAVMGTKPGRDFGLLALGLHMFNIFYIVVFFHSFGEPLQSATLFSISAVLHDSLLSGYMVGLIFFEVILVVWDRVAYVYGSLYSKLLCHYFLLTMVHLTVWVIFPLHTGVYFQSSPSLVAFYVFQCMSMAVSAAQIKYGYVVFRGNPFSLRDSPMWYKMLFRVYMAIPFAFEIRTLLDYICSTTSLDVYLWLVLEGIGAHLVLVKLQMENRVADGYVLQGNQRQPMTAKFRIAGLYFMALMLCLLAPMVLFSTANPTTVYNPVHHATISFGLLQPDGTFQLLFNSGTSSIVVAQENESPPTTKLVVQNSETYIQQVSFMEFSDDMWSSSPPLRRQLMARLNSTEEILWRMSISLQRPAPDGHQTVTLDMTRSITPSQRTQLSIMMDVTLTADRSYYSYNSRVLTIPAMYPPVLNVAASSPPTVRDGFIPRNIQIQRLTEVSSGSYWTVSSTDDIAYANRSDFTDNSTTITCGMQGFCFITVSDNIVTGLTSLGIGTYGIAATYAFVIFTLGGYVKTLLRGSVTDVLYKELPNPDDLMDLVEGIYIARKEEYIGHLKDEARLFETLIRVLRSPETLLKVTGPNVIHIPNTTKEKVD</sequence>
<dbReference type="CDD" id="cd00063">
    <property type="entry name" value="FN3"/>
    <property type="match status" value="1"/>
</dbReference>
<feature type="compositionally biased region" description="Low complexity" evidence="6">
    <location>
        <begin position="729"/>
        <end position="739"/>
    </location>
</feature>
<accession>A0A485K4M2</accession>
<name>A0A485K4M2_9STRA</name>
<feature type="region of interest" description="Disordered" evidence="6">
    <location>
        <begin position="2098"/>
        <end position="2132"/>
    </location>
</feature>
<organism evidence="10 11">
    <name type="scientific">Aphanomyces stellatus</name>
    <dbReference type="NCBI Taxonomy" id="120398"/>
    <lineage>
        <taxon>Eukaryota</taxon>
        <taxon>Sar</taxon>
        <taxon>Stramenopiles</taxon>
        <taxon>Oomycota</taxon>
        <taxon>Saprolegniomycetes</taxon>
        <taxon>Saprolegniales</taxon>
        <taxon>Verrucalvaceae</taxon>
        <taxon>Aphanomyces</taxon>
    </lineage>
</organism>
<protein>
    <submittedName>
        <fullName evidence="10">Aste57867_770 protein</fullName>
    </submittedName>
</protein>
<feature type="region of interest" description="Disordered" evidence="6">
    <location>
        <begin position="690"/>
        <end position="739"/>
    </location>
</feature>
<feature type="region of interest" description="Disordered" evidence="6">
    <location>
        <begin position="2146"/>
        <end position="2210"/>
    </location>
</feature>
<feature type="transmembrane region" description="Helical" evidence="7">
    <location>
        <begin position="2450"/>
        <end position="2467"/>
    </location>
</feature>
<feature type="transmembrane region" description="Helical" evidence="7">
    <location>
        <begin position="439"/>
        <end position="455"/>
    </location>
</feature>
<evidence type="ECO:0000259" key="8">
    <source>
        <dbReference type="PROSITE" id="PS50853"/>
    </source>
</evidence>
<feature type="region of interest" description="Disordered" evidence="6">
    <location>
        <begin position="2050"/>
        <end position="2085"/>
    </location>
</feature>
<feature type="transmembrane region" description="Helical" evidence="7">
    <location>
        <begin position="2316"/>
        <end position="2336"/>
    </location>
</feature>
<keyword evidence="3 7" id="KW-0812">Transmembrane</keyword>
<dbReference type="Pfam" id="PF00041">
    <property type="entry name" value="fn3"/>
    <property type="match status" value="1"/>
</dbReference>
<feature type="transmembrane region" description="Helical" evidence="7">
    <location>
        <begin position="62"/>
        <end position="84"/>
    </location>
</feature>
<dbReference type="Gene3D" id="2.60.40.10">
    <property type="entry name" value="Immunoglobulins"/>
    <property type="match status" value="1"/>
</dbReference>
<feature type="transmembrane region" description="Helical" evidence="7">
    <location>
        <begin position="170"/>
        <end position="189"/>
    </location>
</feature>
<feature type="region of interest" description="Disordered" evidence="6">
    <location>
        <begin position="222"/>
        <end position="258"/>
    </location>
</feature>
<evidence type="ECO:0000256" key="4">
    <source>
        <dbReference type="ARBA" id="ARBA00022989"/>
    </source>
</evidence>
<dbReference type="InterPro" id="IPR003961">
    <property type="entry name" value="FN3_dom"/>
</dbReference>
<feature type="transmembrane region" description="Helical" evidence="7">
    <location>
        <begin position="1907"/>
        <end position="1925"/>
    </location>
</feature>